<accession>A0A410T5N0</accession>
<organism evidence="1 2">
    <name type="scientific">Acinetobacter phage Henu6</name>
    <dbReference type="NCBI Taxonomy" id="2500136"/>
    <lineage>
        <taxon>Viruses</taxon>
        <taxon>Duplodnaviria</taxon>
        <taxon>Heunggongvirae</taxon>
        <taxon>Uroviricota</taxon>
        <taxon>Caudoviricetes</taxon>
        <taxon>Pantevenvirales</taxon>
        <taxon>Straboviridae</taxon>
        <taxon>Twarogvirinae</taxon>
        <taxon>Zedzedvirus</taxon>
        <taxon>Zedzedvirus zz1</taxon>
    </lineage>
</organism>
<sequence length="90" mass="9942">MKVLNQCKAVVDARATRSLDGKITLGEVSVLFANDSVKFVVPEYIRESNLNEIQQMERIIHNYIGVDVTTLNLAALADELEPIATKLVIA</sequence>
<proteinExistence type="predicted"/>
<gene>
    <name evidence="1" type="ORF">Henu6_gp151</name>
</gene>
<dbReference type="Proteomes" id="UP000289169">
    <property type="component" value="Segment"/>
</dbReference>
<evidence type="ECO:0000313" key="1">
    <source>
        <dbReference type="EMBL" id="QAU03954.1"/>
    </source>
</evidence>
<reference evidence="1 2" key="1">
    <citation type="submission" date="2018-11" db="EMBL/GenBank/DDBJ databases">
        <authorList>
            <person name="Teng T."/>
        </authorList>
    </citation>
    <scope>NUCLEOTIDE SEQUENCE [LARGE SCALE GENOMIC DNA]</scope>
</reference>
<name>A0A410T5N0_9CAUD</name>
<evidence type="ECO:0000313" key="2">
    <source>
        <dbReference type="Proteomes" id="UP000289169"/>
    </source>
</evidence>
<dbReference type="EMBL" id="MK240351">
    <property type="protein sequence ID" value="QAU03954.1"/>
    <property type="molecule type" value="Genomic_DNA"/>
</dbReference>
<protein>
    <submittedName>
        <fullName evidence="1">Uncharacterized protein</fullName>
    </submittedName>
</protein>